<name>A0A1S9PM56_9SPHI</name>
<sequence length="79" mass="8671">MVVSKTFTPIDGIRILKSIDSAKSVNGIDANKKFIVIKNDNTTNAVKFSQQLDYFLKKNGYGTASLPLTLVVNRLLGII</sequence>
<accession>A0A1S9PM56</accession>
<gene>
    <name evidence="1" type="ORF">BC343_02920</name>
</gene>
<evidence type="ECO:0000313" key="2">
    <source>
        <dbReference type="Proteomes" id="UP000189739"/>
    </source>
</evidence>
<proteinExistence type="predicted"/>
<keyword evidence="2" id="KW-1185">Reference proteome</keyword>
<reference evidence="1 2" key="1">
    <citation type="submission" date="2016-07" db="EMBL/GenBank/DDBJ databases">
        <title>Genomic analysis of zinc-resistant bacterium Mucilaginibacter pedocola TBZ30.</title>
        <authorList>
            <person name="Huang J."/>
            <person name="Tang J."/>
        </authorList>
    </citation>
    <scope>NUCLEOTIDE SEQUENCE [LARGE SCALE GENOMIC DNA]</scope>
    <source>
        <strain evidence="1 2">TBZ30</strain>
    </source>
</reference>
<dbReference type="AlphaFoldDB" id="A0A1S9PM56"/>
<evidence type="ECO:0000313" key="1">
    <source>
        <dbReference type="EMBL" id="OOQ62021.1"/>
    </source>
</evidence>
<dbReference type="STRING" id="1792845.BC343_02920"/>
<dbReference type="Proteomes" id="UP000189739">
    <property type="component" value="Unassembled WGS sequence"/>
</dbReference>
<organism evidence="1 2">
    <name type="scientific">Mucilaginibacter pedocola</name>
    <dbReference type="NCBI Taxonomy" id="1792845"/>
    <lineage>
        <taxon>Bacteria</taxon>
        <taxon>Pseudomonadati</taxon>
        <taxon>Bacteroidota</taxon>
        <taxon>Sphingobacteriia</taxon>
        <taxon>Sphingobacteriales</taxon>
        <taxon>Sphingobacteriaceae</taxon>
        <taxon>Mucilaginibacter</taxon>
    </lineage>
</organism>
<dbReference type="EMBL" id="MBTF01000001">
    <property type="protein sequence ID" value="OOQ62021.1"/>
    <property type="molecule type" value="Genomic_DNA"/>
</dbReference>
<protein>
    <submittedName>
        <fullName evidence="1">Uncharacterized protein</fullName>
    </submittedName>
</protein>
<comment type="caution">
    <text evidence="1">The sequence shown here is derived from an EMBL/GenBank/DDBJ whole genome shotgun (WGS) entry which is preliminary data.</text>
</comment>